<feature type="region of interest" description="Disordered" evidence="1">
    <location>
        <begin position="1"/>
        <end position="25"/>
    </location>
</feature>
<evidence type="ECO:0000313" key="2">
    <source>
        <dbReference type="EMBL" id="OLQ70771.1"/>
    </source>
</evidence>
<dbReference type="RefSeq" id="WP_075767691.1">
    <property type="nucleotide sequence ID" value="NZ_MJIL01000096.1"/>
</dbReference>
<dbReference type="EMBL" id="MJIL01000096">
    <property type="protein sequence ID" value="OLQ70771.1"/>
    <property type="molecule type" value="Genomic_DNA"/>
</dbReference>
<evidence type="ECO:0000256" key="1">
    <source>
        <dbReference type="SAM" id="MobiDB-lite"/>
    </source>
</evidence>
<gene>
    <name evidence="2" type="ORF">BIT28_15240</name>
</gene>
<sequence length="81" mass="9753">MSNVFKRAQHKRLKHKQNSTEDVICEKSRQHSEQLMLRFDEVINHLSEEEDVDACKRKLQELHRHHHRCFGDKHVSGPNER</sequence>
<evidence type="ECO:0000313" key="3">
    <source>
        <dbReference type="Proteomes" id="UP000186905"/>
    </source>
</evidence>
<name>A0A1Q9G8V3_9GAMM</name>
<dbReference type="OrthoDB" id="5885784at2"/>
<protein>
    <submittedName>
        <fullName evidence="2">Uncharacterized protein</fullName>
    </submittedName>
</protein>
<comment type="caution">
    <text evidence="2">The sequence shown here is derived from an EMBL/GenBank/DDBJ whole genome shotgun (WGS) entry which is preliminary data.</text>
</comment>
<proteinExistence type="predicted"/>
<dbReference type="AlphaFoldDB" id="A0A1Q9G8V3"/>
<organism evidence="2 3">
    <name type="scientific">Photobacterium proteolyticum</name>
    <dbReference type="NCBI Taxonomy" id="1903952"/>
    <lineage>
        <taxon>Bacteria</taxon>
        <taxon>Pseudomonadati</taxon>
        <taxon>Pseudomonadota</taxon>
        <taxon>Gammaproteobacteria</taxon>
        <taxon>Vibrionales</taxon>
        <taxon>Vibrionaceae</taxon>
        <taxon>Photobacterium</taxon>
    </lineage>
</organism>
<dbReference type="Proteomes" id="UP000186905">
    <property type="component" value="Unassembled WGS sequence"/>
</dbReference>
<dbReference type="STRING" id="1903952.BIT28_15240"/>
<keyword evidence="3" id="KW-1185">Reference proteome</keyword>
<feature type="compositionally biased region" description="Basic residues" evidence="1">
    <location>
        <begin position="7"/>
        <end position="17"/>
    </location>
</feature>
<reference evidence="2 3" key="1">
    <citation type="submission" date="2016-09" db="EMBL/GenBank/DDBJ databases">
        <title>Photobacterium proteolyticum sp. nov. a protease producing bacterium isolated from ocean sediments of Laizhou Bay.</title>
        <authorList>
            <person name="Li Y."/>
        </authorList>
    </citation>
    <scope>NUCLEOTIDE SEQUENCE [LARGE SCALE GENOMIC DNA]</scope>
    <source>
        <strain evidence="2 3">13-12</strain>
    </source>
</reference>
<accession>A0A1Q9G8V3</accession>